<keyword evidence="3" id="KW-1185">Reference proteome</keyword>
<sequence length="313" mass="37316">MLDIQSVKETFGNGNITEIRLQDGGLFNNLVFFQSNEKKYIFKQYMDQAKSEIYNIPNIPKEERYTLALDVQKIVSQLFHNHSNIKIPLIIRENESSTSFIMEFLNGQTFINFLEKGTFTENHIREIAYFLGKLHQESFLKFNEAKKLYNTKFRDFKLLLQYDGLEKFVDKKTFENIIKIKNKYISESYCILHSDLNSRNILIDSNKIVFIDFEQSHLGSPQYDLAYIFSEIYMSSIYHKKDAKRYMSIFLEEYFKEFNKLEKDTVVDSFMQHLGIQIIYRFFGPSKKHWSYYIDEKARQEIVEDSLIFINGE</sequence>
<accession>A0ABN0K7G3</accession>
<dbReference type="InterPro" id="IPR002575">
    <property type="entry name" value="Aminoglycoside_PTrfase"/>
</dbReference>
<evidence type="ECO:0000313" key="2">
    <source>
        <dbReference type="EMBL" id="ENV99501.1"/>
    </source>
</evidence>
<dbReference type="InterPro" id="IPR051678">
    <property type="entry name" value="AGP_Transferase"/>
</dbReference>
<feature type="domain" description="Protein kinase" evidence="1">
    <location>
        <begin position="5"/>
        <end position="313"/>
    </location>
</feature>
<proteinExistence type="predicted"/>
<dbReference type="PROSITE" id="PS50011">
    <property type="entry name" value="PROTEIN_KINASE_DOM"/>
    <property type="match status" value="1"/>
</dbReference>
<comment type="caution">
    <text evidence="2">The sequence shown here is derived from an EMBL/GenBank/DDBJ whole genome shotgun (WGS) entry which is preliminary data.</text>
</comment>
<dbReference type="Proteomes" id="UP000013024">
    <property type="component" value="Unassembled WGS sequence"/>
</dbReference>
<organism evidence="2 3">
    <name type="scientific">Acinetobacter calcoaceticus DSM 30006 = CIP 81.8</name>
    <dbReference type="NCBI Taxonomy" id="981331"/>
    <lineage>
        <taxon>Bacteria</taxon>
        <taxon>Pseudomonadati</taxon>
        <taxon>Pseudomonadota</taxon>
        <taxon>Gammaproteobacteria</taxon>
        <taxon>Moraxellales</taxon>
        <taxon>Moraxellaceae</taxon>
        <taxon>Acinetobacter</taxon>
        <taxon>Acinetobacter calcoaceticus/baumannii complex</taxon>
    </lineage>
</organism>
<protein>
    <recommendedName>
        <fullName evidence="1">Protein kinase domain-containing protein</fullName>
    </recommendedName>
</protein>
<dbReference type="PANTHER" id="PTHR21310">
    <property type="entry name" value="AMINOGLYCOSIDE PHOSPHOTRANSFERASE-RELATED-RELATED"/>
    <property type="match status" value="1"/>
</dbReference>
<gene>
    <name evidence="2" type="ORF">F936_02585</name>
</gene>
<dbReference type="GeneID" id="92919049"/>
<reference evidence="2 3" key="1">
    <citation type="submission" date="2013-02" db="EMBL/GenBank/DDBJ databases">
        <title>The Genome Sequence of Acinetobacter calcoaceticus CIP 81.8.</title>
        <authorList>
            <consortium name="The Broad Institute Genome Sequencing Platform"/>
            <consortium name="The Broad Institute Genome Sequencing Center for Infectious Disease"/>
            <person name="Cerqueira G."/>
            <person name="Feldgarden M."/>
            <person name="Courvalin P."/>
            <person name="Perichon B."/>
            <person name="Grillot-Courvalin C."/>
            <person name="Clermont D."/>
            <person name="Rocha E."/>
            <person name="Yoon E.-J."/>
            <person name="Nemec A."/>
            <person name="Walker B."/>
            <person name="Young S.K."/>
            <person name="Zeng Q."/>
            <person name="Gargeya S."/>
            <person name="Fitzgerald M."/>
            <person name="Haas B."/>
            <person name="Abouelleil A."/>
            <person name="Alvarado L."/>
            <person name="Arachchi H.M."/>
            <person name="Berlin A.M."/>
            <person name="Chapman S.B."/>
            <person name="Dewar J."/>
            <person name="Goldberg J."/>
            <person name="Griggs A."/>
            <person name="Gujja S."/>
            <person name="Hansen M."/>
            <person name="Howarth C."/>
            <person name="Imamovic A."/>
            <person name="Larimer J."/>
            <person name="McCowan C."/>
            <person name="Murphy C."/>
            <person name="Neiman D."/>
            <person name="Pearson M."/>
            <person name="Priest M."/>
            <person name="Roberts A."/>
            <person name="Saif S."/>
            <person name="Shea T."/>
            <person name="Sisk P."/>
            <person name="Sykes S."/>
            <person name="Wortman J."/>
            <person name="Nusbaum C."/>
            <person name="Birren B."/>
        </authorList>
    </citation>
    <scope>NUCLEOTIDE SEQUENCE [LARGE SCALE GENOMIC DNA]</scope>
    <source>
        <strain evidence="2 3">CIP 81.8</strain>
    </source>
</reference>
<dbReference type="InterPro" id="IPR000719">
    <property type="entry name" value="Prot_kinase_dom"/>
</dbReference>
<dbReference type="Gene3D" id="3.90.1200.10">
    <property type="match status" value="1"/>
</dbReference>
<evidence type="ECO:0000259" key="1">
    <source>
        <dbReference type="PROSITE" id="PS50011"/>
    </source>
</evidence>
<evidence type="ECO:0000313" key="3">
    <source>
        <dbReference type="Proteomes" id="UP000013024"/>
    </source>
</evidence>
<dbReference type="SUPFAM" id="SSF56112">
    <property type="entry name" value="Protein kinase-like (PK-like)"/>
    <property type="match status" value="1"/>
</dbReference>
<dbReference type="InterPro" id="IPR011009">
    <property type="entry name" value="Kinase-like_dom_sf"/>
</dbReference>
<dbReference type="EMBL" id="APQI01000004">
    <property type="protein sequence ID" value="ENV99501.1"/>
    <property type="molecule type" value="Genomic_DNA"/>
</dbReference>
<name>A0ABN0K7G3_ACICA</name>
<dbReference type="Pfam" id="PF01636">
    <property type="entry name" value="APH"/>
    <property type="match status" value="1"/>
</dbReference>
<dbReference type="RefSeq" id="WP_005047862.1">
    <property type="nucleotide sequence ID" value="NZ_KB849780.1"/>
</dbReference>